<organism evidence="2 3">
    <name type="scientific">Steccherinum ochraceum</name>
    <dbReference type="NCBI Taxonomy" id="92696"/>
    <lineage>
        <taxon>Eukaryota</taxon>
        <taxon>Fungi</taxon>
        <taxon>Dikarya</taxon>
        <taxon>Basidiomycota</taxon>
        <taxon>Agaricomycotina</taxon>
        <taxon>Agaricomycetes</taxon>
        <taxon>Polyporales</taxon>
        <taxon>Steccherinaceae</taxon>
        <taxon>Steccherinum</taxon>
    </lineage>
</organism>
<keyword evidence="1" id="KW-0472">Membrane</keyword>
<accession>A0A4V2MW08</accession>
<dbReference type="InterPro" id="IPR038213">
    <property type="entry name" value="IFI6/IFI27-like_sf"/>
</dbReference>
<keyword evidence="1" id="KW-1133">Transmembrane helix</keyword>
<feature type="transmembrane region" description="Helical" evidence="1">
    <location>
        <begin position="6"/>
        <end position="33"/>
    </location>
</feature>
<dbReference type="EMBL" id="RWJN01000250">
    <property type="protein sequence ID" value="TCD64197.1"/>
    <property type="molecule type" value="Genomic_DNA"/>
</dbReference>
<evidence type="ECO:0000256" key="1">
    <source>
        <dbReference type="SAM" id="Phobius"/>
    </source>
</evidence>
<reference evidence="2 3" key="1">
    <citation type="submission" date="2018-11" db="EMBL/GenBank/DDBJ databases">
        <title>Genome assembly of Steccherinum ochraceum LE-BIN_3174, the white-rot fungus of the Steccherinaceae family (The Residual Polyporoid clade, Polyporales, Basidiomycota).</title>
        <authorList>
            <person name="Fedorova T.V."/>
            <person name="Glazunova O.A."/>
            <person name="Landesman E.O."/>
            <person name="Moiseenko K.V."/>
            <person name="Psurtseva N.V."/>
            <person name="Savinova O.S."/>
            <person name="Shakhova N.V."/>
            <person name="Tyazhelova T.V."/>
            <person name="Vasina D.V."/>
        </authorList>
    </citation>
    <scope>NUCLEOTIDE SEQUENCE [LARGE SCALE GENOMIC DNA]</scope>
    <source>
        <strain evidence="2 3">LE-BIN_3174</strain>
    </source>
</reference>
<protein>
    <submittedName>
        <fullName evidence="2">Uncharacterized protein</fullName>
    </submittedName>
</protein>
<feature type="transmembrane region" description="Helical" evidence="1">
    <location>
        <begin position="77"/>
        <end position="95"/>
    </location>
</feature>
<dbReference type="AlphaFoldDB" id="A0A4V2MW08"/>
<dbReference type="STRING" id="92696.A0A4V2MW08"/>
<feature type="transmembrane region" description="Helical" evidence="1">
    <location>
        <begin position="45"/>
        <end position="65"/>
    </location>
</feature>
<evidence type="ECO:0000313" key="3">
    <source>
        <dbReference type="Proteomes" id="UP000292702"/>
    </source>
</evidence>
<dbReference type="Proteomes" id="UP000292702">
    <property type="component" value="Unassembled WGS sequence"/>
</dbReference>
<proteinExistence type="predicted"/>
<evidence type="ECO:0000313" key="2">
    <source>
        <dbReference type="EMBL" id="TCD64197.1"/>
    </source>
</evidence>
<keyword evidence="3" id="KW-1185">Reference proteome</keyword>
<dbReference type="Gene3D" id="6.10.110.10">
    <property type="match status" value="1"/>
</dbReference>
<sequence>MVGWAGKAIIVAGATVVGSAVAPVVAPAAVGLVGFGPIGPVAGSLAAAWQAGMGGVVAAGGWFAGAQATAMGGAMPVIGNVIAGGITGGATLLGLKGRR</sequence>
<comment type="caution">
    <text evidence="2">The sequence shown here is derived from an EMBL/GenBank/DDBJ whole genome shotgun (WGS) entry which is preliminary data.</text>
</comment>
<name>A0A4V2MW08_9APHY</name>
<gene>
    <name evidence="2" type="ORF">EIP91_004430</name>
</gene>
<keyword evidence="1" id="KW-0812">Transmembrane</keyword>